<protein>
    <submittedName>
        <fullName evidence="4">Transcriptional regulator</fullName>
    </submittedName>
</protein>
<evidence type="ECO:0000313" key="5">
    <source>
        <dbReference type="Proteomes" id="UP000241167"/>
    </source>
</evidence>
<dbReference type="Gene3D" id="1.10.10.10">
    <property type="entry name" value="Winged helix-like DNA-binding domain superfamily/Winged helix DNA-binding domain"/>
    <property type="match status" value="1"/>
</dbReference>
<evidence type="ECO:0000256" key="2">
    <source>
        <dbReference type="ARBA" id="ARBA00023163"/>
    </source>
</evidence>
<dbReference type="Proteomes" id="UP000241167">
    <property type="component" value="Unassembled WGS sequence"/>
</dbReference>
<proteinExistence type="predicted"/>
<accession>A0A2P7QK28</accession>
<dbReference type="GO" id="GO:0003700">
    <property type="term" value="F:DNA-binding transcription factor activity"/>
    <property type="evidence" value="ECO:0007669"/>
    <property type="project" value="InterPro"/>
</dbReference>
<dbReference type="Pfam" id="PF13280">
    <property type="entry name" value="WYL"/>
    <property type="match status" value="1"/>
</dbReference>
<dbReference type="PIRSF" id="PIRSF016838">
    <property type="entry name" value="PafC"/>
    <property type="match status" value="1"/>
</dbReference>
<keyword evidence="2" id="KW-0804">Transcription</keyword>
<evidence type="ECO:0000259" key="3">
    <source>
        <dbReference type="PROSITE" id="PS51000"/>
    </source>
</evidence>
<dbReference type="InterPro" id="IPR036390">
    <property type="entry name" value="WH_DNA-bd_sf"/>
</dbReference>
<evidence type="ECO:0000313" key="4">
    <source>
        <dbReference type="EMBL" id="PSJ38293.1"/>
    </source>
</evidence>
<dbReference type="PROSITE" id="PS52050">
    <property type="entry name" value="WYL"/>
    <property type="match status" value="1"/>
</dbReference>
<keyword evidence="1" id="KW-0805">Transcription regulation</keyword>
<name>A0A2P7QK28_9SPHN</name>
<dbReference type="InterPro" id="IPR036388">
    <property type="entry name" value="WH-like_DNA-bd_sf"/>
</dbReference>
<dbReference type="PROSITE" id="PS51000">
    <property type="entry name" value="HTH_DEOR_2"/>
    <property type="match status" value="1"/>
</dbReference>
<dbReference type="InterPro" id="IPR001034">
    <property type="entry name" value="DeoR_HTH"/>
</dbReference>
<dbReference type="InterPro" id="IPR013196">
    <property type="entry name" value="HTH_11"/>
</dbReference>
<dbReference type="RefSeq" id="WP_106514358.1">
    <property type="nucleotide sequence ID" value="NZ_PXYI01000006.1"/>
</dbReference>
<feature type="domain" description="HTH deoR-type" evidence="3">
    <location>
        <begin position="2"/>
        <end position="57"/>
    </location>
</feature>
<keyword evidence="5" id="KW-1185">Reference proteome</keyword>
<sequence length="329" mass="36170">MRASRLLTILIRLQLGGRVTARALAEKLEVSKRTIYRDIDELSAAGIPVYADRGRDGGFALLDTFRTQITGLTTGESEALLLAGIPLVAADLGLSGAAHGARAKLLAGLSDAERAEAQRVADRFHLDPLDWYRRARPAPHLPLIAEAVWSGRRLRLDYEGWERVSAVIVEPLGLVVKGGQWYLVAKTRTAPRTFRLSAVREAALLDETFERPRDFDLADYWSKAIARFEKGLRREQARLRAAPSSFDRIDRLGADIAEPLRAAAPDADGWREATIPIESIGFAAGLLLGFGDEIEVIAPQALRTELAERAARVQKLYAEADDCAPAKDR</sequence>
<dbReference type="OrthoDB" id="9807255at2"/>
<dbReference type="EMBL" id="PXYI01000006">
    <property type="protein sequence ID" value="PSJ38293.1"/>
    <property type="molecule type" value="Genomic_DNA"/>
</dbReference>
<evidence type="ECO:0000256" key="1">
    <source>
        <dbReference type="ARBA" id="ARBA00023015"/>
    </source>
</evidence>
<dbReference type="InterPro" id="IPR051534">
    <property type="entry name" value="CBASS_pafABC_assoc_protein"/>
</dbReference>
<dbReference type="SUPFAM" id="SSF46785">
    <property type="entry name" value="Winged helix' DNA-binding domain"/>
    <property type="match status" value="1"/>
</dbReference>
<reference evidence="4 5" key="1">
    <citation type="submission" date="2018-03" db="EMBL/GenBank/DDBJ databases">
        <title>The draft genome of Sphingosinicella sp. GL-C-18.</title>
        <authorList>
            <person name="Liu L."/>
            <person name="Li L."/>
            <person name="Liang L."/>
            <person name="Zhang X."/>
            <person name="Wang T."/>
        </authorList>
    </citation>
    <scope>NUCLEOTIDE SEQUENCE [LARGE SCALE GENOMIC DNA]</scope>
    <source>
        <strain evidence="4 5">GL-C-18</strain>
    </source>
</reference>
<dbReference type="InterPro" id="IPR057727">
    <property type="entry name" value="WCX_dom"/>
</dbReference>
<dbReference type="Pfam" id="PF25583">
    <property type="entry name" value="WCX"/>
    <property type="match status" value="1"/>
</dbReference>
<gene>
    <name evidence="4" type="ORF">C7I55_17700</name>
</gene>
<dbReference type="Pfam" id="PF08279">
    <property type="entry name" value="HTH_11"/>
    <property type="match status" value="1"/>
</dbReference>
<dbReference type="PANTHER" id="PTHR34580">
    <property type="match status" value="1"/>
</dbReference>
<organism evidence="4 5">
    <name type="scientific">Allosphingosinicella deserti</name>
    <dbReference type="NCBI Taxonomy" id="2116704"/>
    <lineage>
        <taxon>Bacteria</taxon>
        <taxon>Pseudomonadati</taxon>
        <taxon>Pseudomonadota</taxon>
        <taxon>Alphaproteobacteria</taxon>
        <taxon>Sphingomonadales</taxon>
        <taxon>Sphingomonadaceae</taxon>
        <taxon>Allosphingosinicella</taxon>
    </lineage>
</organism>
<comment type="caution">
    <text evidence="4">The sequence shown here is derived from an EMBL/GenBank/DDBJ whole genome shotgun (WGS) entry which is preliminary data.</text>
</comment>
<dbReference type="AlphaFoldDB" id="A0A2P7QK28"/>
<dbReference type="PANTHER" id="PTHR34580:SF1">
    <property type="entry name" value="PROTEIN PAFC"/>
    <property type="match status" value="1"/>
</dbReference>
<dbReference type="InterPro" id="IPR028349">
    <property type="entry name" value="PafC-like"/>
</dbReference>
<dbReference type="InterPro" id="IPR026881">
    <property type="entry name" value="WYL_dom"/>
</dbReference>